<accession>A0A6B9FI06</accession>
<feature type="transmembrane region" description="Helical" evidence="1">
    <location>
        <begin position="388"/>
        <end position="408"/>
    </location>
</feature>
<keyword evidence="1" id="KW-1133">Transmembrane helix</keyword>
<dbReference type="GO" id="GO:0004713">
    <property type="term" value="F:protein tyrosine kinase activity"/>
    <property type="evidence" value="ECO:0007669"/>
    <property type="project" value="TreeGrafter"/>
</dbReference>
<dbReference type="GO" id="GO:0005886">
    <property type="term" value="C:plasma membrane"/>
    <property type="evidence" value="ECO:0007669"/>
    <property type="project" value="TreeGrafter"/>
</dbReference>
<evidence type="ECO:0000313" key="3">
    <source>
        <dbReference type="Proteomes" id="UP000012488"/>
    </source>
</evidence>
<dbReference type="InterPro" id="IPR050445">
    <property type="entry name" value="Bact_polysacc_biosynth/exp"/>
</dbReference>
<reference evidence="2 3" key="1">
    <citation type="journal article" date="2012" name="Genet. Mol. Biol.">
        <title>Analysis of 16S rRNA and mxaF genes revealing insights into Methylobacterium niche-specific plant association.</title>
        <authorList>
            <person name="Dourado M.N."/>
            <person name="Andreote F.D."/>
            <person name="Dini-Andreote F."/>
            <person name="Conti R."/>
            <person name="Araujo J.M."/>
            <person name="Araujo W.L."/>
        </authorList>
    </citation>
    <scope>NUCLEOTIDE SEQUENCE [LARGE SCALE GENOMIC DNA]</scope>
    <source>
        <strain evidence="2 3">SR1.6/6</strain>
    </source>
</reference>
<dbReference type="OrthoDB" id="7800844at2"/>
<dbReference type="EMBL" id="CP043538">
    <property type="protein sequence ID" value="QGY00724.1"/>
    <property type="molecule type" value="Genomic_DNA"/>
</dbReference>
<name>A0A6B9FI06_9HYPH</name>
<keyword evidence="1" id="KW-0472">Membrane</keyword>
<keyword evidence="1" id="KW-0812">Transmembrane</keyword>
<dbReference type="PANTHER" id="PTHR32309">
    <property type="entry name" value="TYROSINE-PROTEIN KINASE"/>
    <property type="match status" value="1"/>
</dbReference>
<dbReference type="KEGG" id="mmes:MMSR116_01465"/>
<feature type="transmembrane region" description="Helical" evidence="1">
    <location>
        <begin position="54"/>
        <end position="76"/>
    </location>
</feature>
<dbReference type="Proteomes" id="UP000012488">
    <property type="component" value="Chromosome"/>
</dbReference>
<dbReference type="AlphaFoldDB" id="A0A6B9FI06"/>
<evidence type="ECO:0000313" key="2">
    <source>
        <dbReference type="EMBL" id="QGY00724.1"/>
    </source>
</evidence>
<reference evidence="2 3" key="2">
    <citation type="journal article" date="2013" name="Genome Announc.">
        <title>Draft Genome Sequence of Methylobacterium mesophilicum Strain SR1.6/6, Isolated from Citrus sinensis.</title>
        <authorList>
            <person name="Marinho Almeida D."/>
            <person name="Dini-Andreote F."/>
            <person name="Camargo Neves A.A."/>
            <person name="Juca Ramos R.T."/>
            <person name="Andreote F.D."/>
            <person name="Carneiro A.R."/>
            <person name="Oliveira de Souza Lima A."/>
            <person name="Caracciolo Gomes de Sa P.H."/>
            <person name="Ribeiro Barbosa M.S."/>
            <person name="Araujo W.L."/>
            <person name="Silva A."/>
        </authorList>
    </citation>
    <scope>NUCLEOTIDE SEQUENCE [LARGE SCALE GENOMIC DNA]</scope>
    <source>
        <strain evidence="2 3">SR1.6/6</strain>
    </source>
</reference>
<organism evidence="2 3">
    <name type="scientific">Methylobacterium mesophilicum SR1.6/6</name>
    <dbReference type="NCBI Taxonomy" id="908290"/>
    <lineage>
        <taxon>Bacteria</taxon>
        <taxon>Pseudomonadati</taxon>
        <taxon>Pseudomonadota</taxon>
        <taxon>Alphaproteobacteria</taxon>
        <taxon>Hyphomicrobiales</taxon>
        <taxon>Methylobacteriaceae</taxon>
        <taxon>Methylobacterium</taxon>
    </lineage>
</organism>
<dbReference type="PANTHER" id="PTHR32309:SF13">
    <property type="entry name" value="FERRIC ENTEROBACTIN TRANSPORT PROTEIN FEPE"/>
    <property type="match status" value="1"/>
</dbReference>
<sequence length="414" mass="45731">MNMEIRQTGGKPLKVSDRQRAITDALQQFTRLTSVMDRKKGVRSYQSHVKDDPWMPILFVICFVLPVALGALYYGLIVSDRYVTETQFAIRPAVGSAEKAAPDEVGTNAGTVSSTIAQDSLITLEYVHSRPLLEAIEAELPVRDWFSRDSIDYFSRLNPDKPIEKRLRYWRHRVAVDVDSTSGIMWLSVEAFDPGESLAITQAILKAADAMVNGLSARAREDAVAESARELTRAEERVRTISAALTDLRNRAGVLDAVKSNEANLATIAQLRNTRVNLAVQLAVGQRDLGPAARNIIDIKQQIADLDANIARLQRESAGAAPEQKRQLSSALTQFEALETERKSAEKYYESVRKANEHARIIAARQVEYLSPVVVPVKAESSTEPRRALMISLITAGSAVLFAAALFARKLMVS</sequence>
<dbReference type="RefSeq" id="WP_010686729.1">
    <property type="nucleotide sequence ID" value="NZ_CP043538.1"/>
</dbReference>
<proteinExistence type="predicted"/>
<protein>
    <submittedName>
        <fullName evidence="2">Capsule biosynthesis protein</fullName>
    </submittedName>
</protein>
<gene>
    <name evidence="2" type="ORF">MMSR116_01465</name>
</gene>
<evidence type="ECO:0000256" key="1">
    <source>
        <dbReference type="SAM" id="Phobius"/>
    </source>
</evidence>